<accession>A0A1I1A3I2</accession>
<dbReference type="InterPro" id="IPR006750">
    <property type="entry name" value="YdcZ"/>
</dbReference>
<dbReference type="Pfam" id="PF04657">
    <property type="entry name" value="DMT_YdcZ"/>
    <property type="match status" value="2"/>
</dbReference>
<name>A0A1I1A3I2_9PSEU</name>
<dbReference type="PANTHER" id="PTHR34821:SF2">
    <property type="entry name" value="INNER MEMBRANE PROTEIN YDCZ"/>
    <property type="match status" value="1"/>
</dbReference>
<dbReference type="STRING" id="490629.SAMN05216266_108155"/>
<organism evidence="2 3">
    <name type="scientific">Amycolatopsis marina</name>
    <dbReference type="NCBI Taxonomy" id="490629"/>
    <lineage>
        <taxon>Bacteria</taxon>
        <taxon>Bacillati</taxon>
        <taxon>Actinomycetota</taxon>
        <taxon>Actinomycetes</taxon>
        <taxon>Pseudonocardiales</taxon>
        <taxon>Pseudonocardiaceae</taxon>
        <taxon>Amycolatopsis</taxon>
    </lineage>
</organism>
<evidence type="ECO:0000256" key="1">
    <source>
        <dbReference type="SAM" id="Phobius"/>
    </source>
</evidence>
<feature type="transmembrane region" description="Helical" evidence="1">
    <location>
        <begin position="255"/>
        <end position="275"/>
    </location>
</feature>
<sequence length="314" mass="31089">MLGVSLAMAAGLAMAAQGRINGALGVELHDALLAAVISFGGGLLVLVAMLPLTRTMRAGLRRLAEALRGGSLSPWQCLGGVGGAMFVAGQSVTVGVLGVSLFTVGVVAGQTVSGLFVDRAGLGPAGAQRLSVTRVLGAVLTLVAVAWSVSGGLNLPGGPGRLWLLALPMVAGVFVAVQQAINGHVGKVSGSALTAALTNFTVGTIVLVLAWLVSLLVSGGPTAAPDNPVLYLGGLVGIVFIALASFVVRLTGVLLLGLAAIAGQLIGSVLLDVFLPAAGHPLTATTVGGTALALVAVVIAGMGGPRERRARLEQ</sequence>
<dbReference type="PANTHER" id="PTHR34821">
    <property type="entry name" value="INNER MEMBRANE PROTEIN YDCZ"/>
    <property type="match status" value="1"/>
</dbReference>
<feature type="transmembrane region" description="Helical" evidence="1">
    <location>
        <begin position="95"/>
        <end position="117"/>
    </location>
</feature>
<feature type="transmembrane region" description="Helical" evidence="1">
    <location>
        <begin position="72"/>
        <end position="89"/>
    </location>
</feature>
<proteinExistence type="predicted"/>
<feature type="transmembrane region" description="Helical" evidence="1">
    <location>
        <begin position="193"/>
        <end position="217"/>
    </location>
</feature>
<keyword evidence="1" id="KW-0812">Transmembrane</keyword>
<feature type="transmembrane region" description="Helical" evidence="1">
    <location>
        <begin position="31"/>
        <end position="52"/>
    </location>
</feature>
<dbReference type="Proteomes" id="UP000243799">
    <property type="component" value="Unassembled WGS sequence"/>
</dbReference>
<gene>
    <name evidence="2" type="ORF">SAMN05216266_108155</name>
</gene>
<feature type="transmembrane region" description="Helical" evidence="1">
    <location>
        <begin position="162"/>
        <end position="181"/>
    </location>
</feature>
<evidence type="ECO:0000313" key="3">
    <source>
        <dbReference type="Proteomes" id="UP000243799"/>
    </source>
</evidence>
<feature type="transmembrane region" description="Helical" evidence="1">
    <location>
        <begin position="129"/>
        <end position="150"/>
    </location>
</feature>
<dbReference type="AlphaFoldDB" id="A0A1I1A3I2"/>
<feature type="transmembrane region" description="Helical" evidence="1">
    <location>
        <begin position="281"/>
        <end position="302"/>
    </location>
</feature>
<reference evidence="3" key="1">
    <citation type="submission" date="2016-10" db="EMBL/GenBank/DDBJ databases">
        <authorList>
            <person name="Varghese N."/>
            <person name="Submissions S."/>
        </authorList>
    </citation>
    <scope>NUCLEOTIDE SEQUENCE [LARGE SCALE GENOMIC DNA]</scope>
    <source>
        <strain evidence="3">CGMCC 4.3568</strain>
    </source>
</reference>
<keyword evidence="1" id="KW-0472">Membrane</keyword>
<evidence type="ECO:0000313" key="2">
    <source>
        <dbReference type="EMBL" id="SFB32495.1"/>
    </source>
</evidence>
<dbReference type="GO" id="GO:0005886">
    <property type="term" value="C:plasma membrane"/>
    <property type="evidence" value="ECO:0007669"/>
    <property type="project" value="TreeGrafter"/>
</dbReference>
<keyword evidence="3" id="KW-1185">Reference proteome</keyword>
<keyword evidence="1" id="KW-1133">Transmembrane helix</keyword>
<dbReference type="EMBL" id="FOKG01000008">
    <property type="protein sequence ID" value="SFB32495.1"/>
    <property type="molecule type" value="Genomic_DNA"/>
</dbReference>
<protein>
    <submittedName>
        <fullName evidence="2">Transporter family-2 protein</fullName>
    </submittedName>
</protein>
<feature type="transmembrane region" description="Helical" evidence="1">
    <location>
        <begin position="229"/>
        <end position="248"/>
    </location>
</feature>